<organism evidence="2 3">
    <name type="scientific">Variovorax gossypii</name>
    <dbReference type="NCBI Taxonomy" id="1679495"/>
    <lineage>
        <taxon>Bacteria</taxon>
        <taxon>Pseudomonadati</taxon>
        <taxon>Pseudomonadota</taxon>
        <taxon>Betaproteobacteria</taxon>
        <taxon>Burkholderiales</taxon>
        <taxon>Comamonadaceae</taxon>
        <taxon>Variovorax</taxon>
    </lineage>
</organism>
<accession>A0A431TRF2</accession>
<feature type="transmembrane region" description="Helical" evidence="1">
    <location>
        <begin position="122"/>
        <end position="148"/>
    </location>
</feature>
<dbReference type="OrthoDB" id="8998728at2"/>
<protein>
    <recommendedName>
        <fullName evidence="4">Bile acid:sodium symporter</fullName>
    </recommendedName>
</protein>
<dbReference type="Gene3D" id="1.20.1530.20">
    <property type="match status" value="1"/>
</dbReference>
<dbReference type="AlphaFoldDB" id="A0A431TRF2"/>
<evidence type="ECO:0008006" key="4">
    <source>
        <dbReference type="Google" id="ProtNLM"/>
    </source>
</evidence>
<keyword evidence="1" id="KW-0472">Membrane</keyword>
<proteinExistence type="predicted"/>
<dbReference type="EMBL" id="RXOE01000001">
    <property type="protein sequence ID" value="RTQ36652.1"/>
    <property type="molecule type" value="Genomic_DNA"/>
</dbReference>
<feature type="transmembrane region" description="Helical" evidence="1">
    <location>
        <begin position="68"/>
        <end position="89"/>
    </location>
</feature>
<dbReference type="RefSeq" id="WP_126468629.1">
    <property type="nucleotide sequence ID" value="NZ_RXOE01000001.1"/>
</dbReference>
<dbReference type="InterPro" id="IPR038770">
    <property type="entry name" value="Na+/solute_symporter_sf"/>
</dbReference>
<feature type="transmembrane region" description="Helical" evidence="1">
    <location>
        <begin position="266"/>
        <end position="292"/>
    </location>
</feature>
<reference evidence="2 3" key="1">
    <citation type="submission" date="2018-12" db="EMBL/GenBank/DDBJ databases">
        <title>The genome of Variovorax gossypii DSM 100435.</title>
        <authorList>
            <person name="Gao J."/>
            <person name="Sun J."/>
        </authorList>
    </citation>
    <scope>NUCLEOTIDE SEQUENCE [LARGE SCALE GENOMIC DNA]</scope>
    <source>
        <strain evidence="2 3">DSM 100435</strain>
    </source>
</reference>
<name>A0A431TRF2_9BURK</name>
<dbReference type="Proteomes" id="UP000267418">
    <property type="component" value="Unassembled WGS sequence"/>
</dbReference>
<keyword evidence="3" id="KW-1185">Reference proteome</keyword>
<comment type="caution">
    <text evidence="2">The sequence shown here is derived from an EMBL/GenBank/DDBJ whole genome shotgun (WGS) entry which is preliminary data.</text>
</comment>
<sequence>MPGPFAVLTRNGPSVLAAGVFLGLLVPALADAARPLMPVTVFIFVLGTLLRVDPATVLAVARRPAVSLALPLCAIVVCPVVAGLAGLALGLPPAWTLALVLAFCAPPASGTSAVARMLGLDAAVALVATLAAMALVPLTAPLLAQWFGRDPGVAIQPSSLALRLVLLVGTAEGAAILVRRFAKERLAAHAGAIDGVVVVALLVFAVGTMAGLQQAIVDQPALVIAAIALAFAANVGVQCIAYLLTPGSVRTRLNVALLMGNRNVGLLWAALGAAATPAIALFFACAQLPIYLLPRVIQSLVPRLEALSERRRSARELRASE</sequence>
<gene>
    <name evidence="2" type="ORF">EJP69_02610</name>
</gene>
<keyword evidence="1" id="KW-1133">Transmembrane helix</keyword>
<feature type="transmembrane region" description="Helical" evidence="1">
    <location>
        <begin position="222"/>
        <end position="245"/>
    </location>
</feature>
<evidence type="ECO:0000313" key="3">
    <source>
        <dbReference type="Proteomes" id="UP000267418"/>
    </source>
</evidence>
<evidence type="ECO:0000256" key="1">
    <source>
        <dbReference type="SAM" id="Phobius"/>
    </source>
</evidence>
<keyword evidence="1" id="KW-0812">Transmembrane</keyword>
<feature type="transmembrane region" description="Helical" evidence="1">
    <location>
        <begin position="95"/>
        <end position="115"/>
    </location>
</feature>
<feature type="transmembrane region" description="Helical" evidence="1">
    <location>
        <begin position="190"/>
        <end position="210"/>
    </location>
</feature>
<evidence type="ECO:0000313" key="2">
    <source>
        <dbReference type="EMBL" id="RTQ36652.1"/>
    </source>
</evidence>
<feature type="transmembrane region" description="Helical" evidence="1">
    <location>
        <begin position="40"/>
        <end position="61"/>
    </location>
</feature>
<feature type="transmembrane region" description="Helical" evidence="1">
    <location>
        <begin position="160"/>
        <end position="178"/>
    </location>
</feature>